<name>A0AAV2YW85_9STRA</name>
<accession>A0AAV2YW85</accession>
<reference evidence="2" key="2">
    <citation type="journal article" date="2023" name="Microbiol Resour">
        <title>Decontamination and Annotation of the Draft Genome Sequence of the Oomycete Lagenidium giganteum ARSEF 373.</title>
        <authorList>
            <person name="Morgan W.R."/>
            <person name="Tartar A."/>
        </authorList>
    </citation>
    <scope>NUCLEOTIDE SEQUENCE</scope>
    <source>
        <strain evidence="2">ARSEF 373</strain>
    </source>
</reference>
<sequence length="280" mass="30102">MVANEAPAPAANAVGNPGGEMEVMARMLAQALKRLDAQAAEIAALRESVYSEGEDTGNDDSEGHEAQREHGEGPQETPQREASVLPKEQAPAKDVEAVAVGQAVSRTRLKELQHLQMLEMQRLGQLATPPRQEPIGQAPAGRQDLTMEDRRGGTVPPAGRTLRLGQMANPPAMPMEVDRSTDHFQREGVSAAHLGGLPGFVVPKVPNTKMMKLGIEPFDGTEILPGLGSGFYEWGRRFLRQVALGEAQCGYGWSEGIRVECLGKNLAGTAAKYYTQNVEA</sequence>
<protein>
    <submittedName>
        <fullName evidence="2">Uncharacterized protein</fullName>
    </submittedName>
</protein>
<comment type="caution">
    <text evidence="2">The sequence shown here is derived from an EMBL/GenBank/DDBJ whole genome shotgun (WGS) entry which is preliminary data.</text>
</comment>
<gene>
    <name evidence="2" type="ORF">N0F65_008270</name>
</gene>
<evidence type="ECO:0000313" key="2">
    <source>
        <dbReference type="EMBL" id="DAZ96839.1"/>
    </source>
</evidence>
<feature type="region of interest" description="Disordered" evidence="1">
    <location>
        <begin position="46"/>
        <end position="96"/>
    </location>
</feature>
<proteinExistence type="predicted"/>
<organism evidence="2 3">
    <name type="scientific">Lagenidium giganteum</name>
    <dbReference type="NCBI Taxonomy" id="4803"/>
    <lineage>
        <taxon>Eukaryota</taxon>
        <taxon>Sar</taxon>
        <taxon>Stramenopiles</taxon>
        <taxon>Oomycota</taxon>
        <taxon>Peronosporomycetes</taxon>
        <taxon>Pythiales</taxon>
        <taxon>Pythiaceae</taxon>
    </lineage>
</organism>
<dbReference type="AlphaFoldDB" id="A0AAV2YW85"/>
<dbReference type="Proteomes" id="UP001146120">
    <property type="component" value="Unassembled WGS sequence"/>
</dbReference>
<keyword evidence="3" id="KW-1185">Reference proteome</keyword>
<evidence type="ECO:0000256" key="1">
    <source>
        <dbReference type="SAM" id="MobiDB-lite"/>
    </source>
</evidence>
<reference evidence="2" key="1">
    <citation type="submission" date="2022-11" db="EMBL/GenBank/DDBJ databases">
        <authorList>
            <person name="Morgan W.R."/>
            <person name="Tartar A."/>
        </authorList>
    </citation>
    <scope>NUCLEOTIDE SEQUENCE</scope>
    <source>
        <strain evidence="2">ARSEF 373</strain>
    </source>
</reference>
<evidence type="ECO:0000313" key="3">
    <source>
        <dbReference type="Proteomes" id="UP001146120"/>
    </source>
</evidence>
<dbReference type="EMBL" id="DAKRPA010000154">
    <property type="protein sequence ID" value="DAZ96839.1"/>
    <property type="molecule type" value="Genomic_DNA"/>
</dbReference>
<feature type="compositionally biased region" description="Basic and acidic residues" evidence="1">
    <location>
        <begin position="61"/>
        <end position="73"/>
    </location>
</feature>